<dbReference type="AlphaFoldDB" id="A0A806JYL5"/>
<evidence type="ECO:0000313" key="1">
    <source>
        <dbReference type="EMBL" id="AGS52027.1"/>
    </source>
</evidence>
<name>A0A806JYL5_9BACT</name>
<dbReference type="InterPro" id="IPR051454">
    <property type="entry name" value="RNA/ubiquinone_mod_enzymes"/>
</dbReference>
<dbReference type="EMBL" id="JQ844180">
    <property type="protein sequence ID" value="AGS52027.1"/>
    <property type="molecule type" value="Genomic_DNA"/>
</dbReference>
<dbReference type="PANTHER" id="PTHR30217">
    <property type="entry name" value="PEPTIDASE U32 FAMILY"/>
    <property type="match status" value="1"/>
</dbReference>
<reference evidence="1" key="1">
    <citation type="submission" date="2012-03" db="EMBL/GenBank/DDBJ databases">
        <title>Functional metagenomics reveals considerable lignocellulase gene clusters in the gut microbiome of a wood-feeding higher termite.</title>
        <authorList>
            <person name="Liu N."/>
        </authorList>
    </citation>
    <scope>NUCLEOTIDE SEQUENCE</scope>
</reference>
<protein>
    <submittedName>
        <fullName evidence="1">Peptidase U32</fullName>
    </submittedName>
</protein>
<accession>A0A806JYL5</accession>
<dbReference type="Pfam" id="PF01136">
    <property type="entry name" value="Peptidase_U32"/>
    <property type="match status" value="1"/>
</dbReference>
<sequence>MELLAPAGSPEALDAAIGEGADAVYLGLKDFNARLRSTNFTYSQFESALRSIHRMGKKVYVTVNTVFEQREADRMYQFLKYLASQGPDAVIVQDFGVVAMAKAEFPSLRLHASTQMNIASARGANALSRHGVSRVVLARELSLEELRGIKNETNLELEVFVHGALCMSVSGICLFSSFLGGKSANRGMCTQACRRMYRRINGSNEGTTGYFFSPNDLQLLERVPDLAEAGITALKIEGRMKSASYVGTVVSAYRLVLDALALGDENEVRRSIEAGRGILRNDFARPKTRYFFDGVDSVNGFSGKGSHCGTEAQRHGEERGEFFVDWLNPEQDGGTGISLGLILKTRGAGSERQAFVSPPGGLVPCVRDSVRVHRSGDSGRVSHKLTFVKVEECGFWISVPAGSIGDHVYLIQTKAMSKRYAPVITGSAGGRGPGREKAPFPQIKLMREETGRKHGEAFPEGLYVAVSRIEDLYILQSSRPQMVMLAMSAKNVKILLAEDKPGDQSAPLPFKPSEIILALDPWFPQETAEYENGKMSDQIEKLVEKGYLQYEINNPGHFSLFKNHKKAKLIAGPWLYMFNSWALSFIASAGADGFVSPLENNRQNLERTLGVKSRGGENRDKRKRQKTSILHSRFFITVFAWPPLFNIRADLGSVLKLGLFADNRDEVFSLVAGDGGGGSRVYPKEPFSIIDKIKFLKEAGFGRFIIDLTGNHLKKSDYKDLMRSVKENAPLPHSSRFNWKDGFYSDQNTGSNSLFANSKTASSVSSSE</sequence>
<proteinExistence type="predicted"/>
<organism evidence="1">
    <name type="scientific">uncultured bacterium contig00008</name>
    <dbReference type="NCBI Taxonomy" id="1181500"/>
    <lineage>
        <taxon>Bacteria</taxon>
        <taxon>environmental samples</taxon>
    </lineage>
</organism>
<dbReference type="PANTHER" id="PTHR30217:SF10">
    <property type="entry name" value="23S RRNA 5-HYDROXYCYTIDINE C2501 SYNTHASE"/>
    <property type="match status" value="1"/>
</dbReference>
<dbReference type="InterPro" id="IPR001539">
    <property type="entry name" value="Peptidase_U32"/>
</dbReference>